<dbReference type="InterPro" id="IPR006034">
    <property type="entry name" value="Asparaginase/glutaminase-like"/>
</dbReference>
<keyword evidence="6" id="KW-1185">Reference proteome</keyword>
<feature type="domain" description="L-asparaginase N-terminal" evidence="4">
    <location>
        <begin position="35"/>
        <end position="188"/>
    </location>
</feature>
<feature type="compositionally biased region" description="Polar residues" evidence="3">
    <location>
        <begin position="1"/>
        <end position="14"/>
    </location>
</feature>
<evidence type="ECO:0000313" key="5">
    <source>
        <dbReference type="EMBL" id="CAH1263453.1"/>
    </source>
</evidence>
<dbReference type="AlphaFoldDB" id="A0A8J9ZTT6"/>
<dbReference type="InterPro" id="IPR037152">
    <property type="entry name" value="L-asparaginase_N_sf"/>
</dbReference>
<accession>A0A8J9ZTT6</accession>
<protein>
    <submittedName>
        <fullName evidence="5">Hypp2706 protein</fullName>
    </submittedName>
</protein>
<dbReference type="InterPro" id="IPR036152">
    <property type="entry name" value="Asp/glu_Ase-like_sf"/>
</dbReference>
<dbReference type="PANTHER" id="PTHR11707">
    <property type="entry name" value="L-ASPARAGINASE"/>
    <property type="match status" value="1"/>
</dbReference>
<dbReference type="PIRSF" id="PIRSF500176">
    <property type="entry name" value="L_ASNase"/>
    <property type="match status" value="1"/>
</dbReference>
<name>A0A8J9ZTT6_BRALA</name>
<dbReference type="Gene3D" id="3.40.50.1170">
    <property type="entry name" value="L-asparaginase, N-terminal domain"/>
    <property type="match status" value="1"/>
</dbReference>
<dbReference type="SUPFAM" id="SSF53774">
    <property type="entry name" value="Glutaminase/Asparaginase"/>
    <property type="match status" value="1"/>
</dbReference>
<feature type="active site" description="O-isoaspartyl threonine intermediate" evidence="1">
    <location>
        <position position="43"/>
    </location>
</feature>
<evidence type="ECO:0000256" key="2">
    <source>
        <dbReference type="PIRSR" id="PIRSR001220-2"/>
    </source>
</evidence>
<evidence type="ECO:0000313" key="6">
    <source>
        <dbReference type="Proteomes" id="UP000838412"/>
    </source>
</evidence>
<dbReference type="Proteomes" id="UP000838412">
    <property type="component" value="Chromosome 4"/>
</dbReference>
<dbReference type="InterPro" id="IPR027474">
    <property type="entry name" value="L-asparaginase_N"/>
</dbReference>
<dbReference type="EMBL" id="OV696689">
    <property type="protein sequence ID" value="CAH1263453.1"/>
    <property type="molecule type" value="Genomic_DNA"/>
</dbReference>
<feature type="binding site" evidence="2">
    <location>
        <begin position="116"/>
        <end position="117"/>
    </location>
    <ligand>
        <name>substrate</name>
    </ligand>
</feature>
<feature type="binding site" evidence="2">
    <location>
        <position position="87"/>
    </location>
    <ligand>
        <name>substrate</name>
    </ligand>
</feature>
<sequence length="198" mass="22420">MEKSQRSQSFSAIENSHEEERGEKLKQDDDQNRAIMVIQTGGTIDKEYPRSMGGYAFEIGSSAAQSILERMNLAMPVEYGSVFRKDSQEINDWDRELLSQVCQASTQSRILITHGTDSMIDTAAYLAKKRLPKTIILTGAFRPEKFKDSDADFNVGVAIGALQTIQIHDVFIAMNGRVYWWNEVTRNQETGQFICKLK</sequence>
<proteinExistence type="predicted"/>
<evidence type="ECO:0000256" key="1">
    <source>
        <dbReference type="PIRSR" id="PIRSR001220-1"/>
    </source>
</evidence>
<organism evidence="5 6">
    <name type="scientific">Branchiostoma lanceolatum</name>
    <name type="common">Common lancelet</name>
    <name type="synonym">Amphioxus lanceolatum</name>
    <dbReference type="NCBI Taxonomy" id="7740"/>
    <lineage>
        <taxon>Eukaryota</taxon>
        <taxon>Metazoa</taxon>
        <taxon>Chordata</taxon>
        <taxon>Cephalochordata</taxon>
        <taxon>Leptocardii</taxon>
        <taxon>Amphioxiformes</taxon>
        <taxon>Branchiostomatidae</taxon>
        <taxon>Branchiostoma</taxon>
    </lineage>
</organism>
<evidence type="ECO:0000259" key="4">
    <source>
        <dbReference type="Pfam" id="PF00710"/>
    </source>
</evidence>
<feature type="region of interest" description="Disordered" evidence="3">
    <location>
        <begin position="1"/>
        <end position="30"/>
    </location>
</feature>
<dbReference type="PANTHER" id="PTHR11707:SF28">
    <property type="entry name" value="60 KDA LYSOPHOSPHOLIPASE"/>
    <property type="match status" value="1"/>
</dbReference>
<dbReference type="PIRSF" id="PIRSF001220">
    <property type="entry name" value="L-ASNase_gatD"/>
    <property type="match status" value="1"/>
</dbReference>
<feature type="compositionally biased region" description="Basic and acidic residues" evidence="3">
    <location>
        <begin position="15"/>
        <end position="30"/>
    </location>
</feature>
<gene>
    <name evidence="5" type="primary">Hypp2706</name>
    <name evidence="5" type="ORF">BLAG_LOCUS18150</name>
</gene>
<dbReference type="Pfam" id="PF00710">
    <property type="entry name" value="Asparaginase"/>
    <property type="match status" value="1"/>
</dbReference>
<reference evidence="5" key="1">
    <citation type="submission" date="2022-01" db="EMBL/GenBank/DDBJ databases">
        <authorList>
            <person name="Braso-Vives M."/>
        </authorList>
    </citation>
    <scope>NUCLEOTIDE SEQUENCE</scope>
</reference>
<evidence type="ECO:0000256" key="3">
    <source>
        <dbReference type="SAM" id="MobiDB-lite"/>
    </source>
</evidence>
<dbReference type="OrthoDB" id="542841at2759"/>
<dbReference type="PRINTS" id="PR00139">
    <property type="entry name" value="ASNGLNASE"/>
</dbReference>